<feature type="compositionally biased region" description="Polar residues" evidence="6">
    <location>
        <begin position="1420"/>
        <end position="1429"/>
    </location>
</feature>
<evidence type="ECO:0000256" key="2">
    <source>
        <dbReference type="ARBA" id="ARBA00022786"/>
    </source>
</evidence>
<feature type="compositionally biased region" description="Low complexity" evidence="6">
    <location>
        <begin position="1447"/>
        <end position="1458"/>
    </location>
</feature>
<dbReference type="Pfam" id="PF00632">
    <property type="entry name" value="HECT"/>
    <property type="match status" value="1"/>
</dbReference>
<feature type="domain" description="HECT" evidence="7">
    <location>
        <begin position="1978"/>
        <end position="2437"/>
    </location>
</feature>
<feature type="region of interest" description="Disordered" evidence="6">
    <location>
        <begin position="304"/>
        <end position="323"/>
    </location>
</feature>
<dbReference type="InterPro" id="IPR045322">
    <property type="entry name" value="HECTD1/TRIP12-like"/>
</dbReference>
<feature type="compositionally biased region" description="Basic and acidic residues" evidence="6">
    <location>
        <begin position="1278"/>
        <end position="1300"/>
    </location>
</feature>
<keyword evidence="5" id="KW-0175">Coiled coil</keyword>
<feature type="region of interest" description="Disordered" evidence="6">
    <location>
        <begin position="1"/>
        <end position="25"/>
    </location>
</feature>
<evidence type="ECO:0000256" key="4">
    <source>
        <dbReference type="RuleBase" id="RU369009"/>
    </source>
</evidence>
<evidence type="ECO:0000256" key="3">
    <source>
        <dbReference type="PROSITE-ProRule" id="PRU00104"/>
    </source>
</evidence>
<feature type="compositionally biased region" description="Basic and acidic residues" evidence="6">
    <location>
        <begin position="241"/>
        <end position="257"/>
    </location>
</feature>
<feature type="compositionally biased region" description="Polar residues" evidence="6">
    <location>
        <begin position="1322"/>
        <end position="1344"/>
    </location>
</feature>
<evidence type="ECO:0000313" key="9">
    <source>
        <dbReference type="Proteomes" id="UP000699462"/>
    </source>
</evidence>
<name>A0A8T0DUF8_9TREM</name>
<reference evidence="8 9" key="1">
    <citation type="submission" date="2019-07" db="EMBL/GenBank/DDBJ databases">
        <title>Annotation for the trematode Paragonimus westermani.</title>
        <authorList>
            <person name="Choi Y.-J."/>
        </authorList>
    </citation>
    <scope>NUCLEOTIDE SEQUENCE [LARGE SCALE GENOMIC DNA]</scope>
    <source>
        <strain evidence="8">180907_Pwestermani</strain>
    </source>
</reference>
<gene>
    <name evidence="8" type="ORF">P879_03582</name>
</gene>
<evidence type="ECO:0000256" key="1">
    <source>
        <dbReference type="ARBA" id="ARBA00022679"/>
    </source>
</evidence>
<dbReference type="PROSITE" id="PS50237">
    <property type="entry name" value="HECT"/>
    <property type="match status" value="1"/>
</dbReference>
<feature type="compositionally biased region" description="Basic residues" evidence="6">
    <location>
        <begin position="1430"/>
        <end position="1440"/>
    </location>
</feature>
<proteinExistence type="inferred from homology"/>
<evidence type="ECO:0000256" key="5">
    <source>
        <dbReference type="SAM" id="Coils"/>
    </source>
</evidence>
<evidence type="ECO:0000259" key="7">
    <source>
        <dbReference type="PROSITE" id="PS50237"/>
    </source>
</evidence>
<dbReference type="GO" id="GO:0043161">
    <property type="term" value="P:proteasome-mediated ubiquitin-dependent protein catabolic process"/>
    <property type="evidence" value="ECO:0007669"/>
    <property type="project" value="TreeGrafter"/>
</dbReference>
<feature type="region of interest" description="Disordered" evidence="6">
    <location>
        <begin position="233"/>
        <end position="287"/>
    </location>
</feature>
<feature type="region of interest" description="Disordered" evidence="6">
    <location>
        <begin position="1278"/>
        <end position="1344"/>
    </location>
</feature>
<comment type="caution">
    <text evidence="8">The sequence shown here is derived from an EMBL/GenBank/DDBJ whole genome shotgun (WGS) entry which is preliminary data.</text>
</comment>
<dbReference type="Gene3D" id="3.30.2160.10">
    <property type="entry name" value="Hect, E3 ligase catalytic domain"/>
    <property type="match status" value="1"/>
</dbReference>
<dbReference type="Gene3D" id="3.90.1750.10">
    <property type="entry name" value="Hect, E3 ligase catalytic domains"/>
    <property type="match status" value="1"/>
</dbReference>
<dbReference type="PANTHER" id="PTHR45670">
    <property type="entry name" value="E3 UBIQUITIN-PROTEIN LIGASE TRIP12"/>
    <property type="match status" value="1"/>
</dbReference>
<feature type="region of interest" description="Disordered" evidence="6">
    <location>
        <begin position="1664"/>
        <end position="1690"/>
    </location>
</feature>
<comment type="catalytic activity">
    <reaction evidence="4">
        <text>S-ubiquitinyl-[E2 ubiquitin-conjugating enzyme]-L-cysteine + [acceptor protein]-L-lysine = [E2 ubiquitin-conjugating enzyme]-L-cysteine + N(6)-ubiquitinyl-[acceptor protein]-L-lysine.</text>
        <dbReference type="EC" id="2.3.2.26"/>
    </reaction>
</comment>
<keyword evidence="1 4" id="KW-0808">Transferase</keyword>
<feature type="compositionally biased region" description="Polar residues" evidence="6">
    <location>
        <begin position="1027"/>
        <end position="1038"/>
    </location>
</feature>
<feature type="region of interest" description="Disordered" evidence="6">
    <location>
        <begin position="937"/>
        <end position="977"/>
    </location>
</feature>
<feature type="compositionally biased region" description="Gly residues" evidence="6">
    <location>
        <begin position="1"/>
        <end position="12"/>
    </location>
</feature>
<dbReference type="GO" id="GO:0061630">
    <property type="term" value="F:ubiquitin protein ligase activity"/>
    <property type="evidence" value="ECO:0007669"/>
    <property type="project" value="UniProtKB-UniRule"/>
</dbReference>
<dbReference type="GO" id="GO:0000209">
    <property type="term" value="P:protein polyubiquitination"/>
    <property type="evidence" value="ECO:0007669"/>
    <property type="project" value="TreeGrafter"/>
</dbReference>
<comment type="pathway">
    <text evidence="4">Protein modification; protein ubiquitination.</text>
</comment>
<dbReference type="SMART" id="SM00119">
    <property type="entry name" value="HECTc"/>
    <property type="match status" value="1"/>
</dbReference>
<feature type="active site" description="Glycyl thioester intermediate" evidence="3">
    <location>
        <position position="2404"/>
    </location>
</feature>
<feature type="region of interest" description="Disordered" evidence="6">
    <location>
        <begin position="1128"/>
        <end position="1178"/>
    </location>
</feature>
<feature type="compositionally biased region" description="Low complexity" evidence="6">
    <location>
        <begin position="943"/>
        <end position="952"/>
    </location>
</feature>
<organism evidence="8 9">
    <name type="scientific">Paragonimus westermani</name>
    <dbReference type="NCBI Taxonomy" id="34504"/>
    <lineage>
        <taxon>Eukaryota</taxon>
        <taxon>Metazoa</taxon>
        <taxon>Spiralia</taxon>
        <taxon>Lophotrochozoa</taxon>
        <taxon>Platyhelminthes</taxon>
        <taxon>Trematoda</taxon>
        <taxon>Digenea</taxon>
        <taxon>Plagiorchiida</taxon>
        <taxon>Troglotremata</taxon>
        <taxon>Troglotrematidae</taxon>
        <taxon>Paragonimus</taxon>
    </lineage>
</organism>
<dbReference type="SUPFAM" id="SSF56204">
    <property type="entry name" value="Hect, E3 ligase catalytic domain"/>
    <property type="match status" value="1"/>
</dbReference>
<keyword evidence="9" id="KW-1185">Reference proteome</keyword>
<dbReference type="Proteomes" id="UP000699462">
    <property type="component" value="Unassembled WGS sequence"/>
</dbReference>
<feature type="region of interest" description="Disordered" evidence="6">
    <location>
        <begin position="1420"/>
        <end position="1502"/>
    </location>
</feature>
<dbReference type="GO" id="GO:0006974">
    <property type="term" value="P:DNA damage response"/>
    <property type="evidence" value="ECO:0007669"/>
    <property type="project" value="TreeGrafter"/>
</dbReference>
<feature type="region of interest" description="Disordered" evidence="6">
    <location>
        <begin position="96"/>
        <end position="117"/>
    </location>
</feature>
<accession>A0A8T0DUF8</accession>
<evidence type="ECO:0000313" key="8">
    <source>
        <dbReference type="EMBL" id="KAF8571539.1"/>
    </source>
</evidence>
<dbReference type="PANTHER" id="PTHR45670:SF13">
    <property type="entry name" value="E3 UBIQUITIN-PROTEIN LIGASE TRIP12"/>
    <property type="match status" value="1"/>
</dbReference>
<dbReference type="InterPro" id="IPR000569">
    <property type="entry name" value="HECT_dom"/>
</dbReference>
<comment type="function">
    <text evidence="4">E3 ubiquitin-protein ligase which accepts ubiquitin from an E2 ubiquitin-conjugating enzyme in the form of a thioester and then directly transfers the ubiquitin to targeted substrates.</text>
</comment>
<feature type="region of interest" description="Disordered" evidence="6">
    <location>
        <begin position="1025"/>
        <end position="1064"/>
    </location>
</feature>
<dbReference type="OrthoDB" id="271273at2759"/>
<feature type="compositionally biased region" description="Low complexity" evidence="6">
    <location>
        <begin position="1473"/>
        <end position="1490"/>
    </location>
</feature>
<feature type="coiled-coil region" evidence="5">
    <location>
        <begin position="2186"/>
        <end position="2213"/>
    </location>
</feature>
<comment type="similarity">
    <text evidence="4">Belongs to the UPL family. K-HECT subfamily.</text>
</comment>
<keyword evidence="2 3" id="KW-0833">Ubl conjugation pathway</keyword>
<evidence type="ECO:0000256" key="6">
    <source>
        <dbReference type="SAM" id="MobiDB-lite"/>
    </source>
</evidence>
<protein>
    <recommendedName>
        <fullName evidence="4">E3 ubiquitin-protein ligase</fullName>
        <ecNumber evidence="4">2.3.2.26</ecNumber>
    </recommendedName>
</protein>
<dbReference type="EC" id="2.3.2.26" evidence="4"/>
<dbReference type="GO" id="GO:0016607">
    <property type="term" value="C:nuclear speck"/>
    <property type="evidence" value="ECO:0007669"/>
    <property type="project" value="TreeGrafter"/>
</dbReference>
<feature type="compositionally biased region" description="Basic and acidic residues" evidence="6">
    <location>
        <begin position="1128"/>
        <end position="1144"/>
    </location>
</feature>
<dbReference type="Gene3D" id="3.30.2410.10">
    <property type="entry name" value="Hect, E3 ligase catalytic domain"/>
    <property type="match status" value="1"/>
</dbReference>
<dbReference type="EMBL" id="JTDF01000458">
    <property type="protein sequence ID" value="KAF8571539.1"/>
    <property type="molecule type" value="Genomic_DNA"/>
</dbReference>
<feature type="region of interest" description="Disordered" evidence="6">
    <location>
        <begin position="356"/>
        <end position="398"/>
    </location>
</feature>
<sequence length="2437" mass="267503">MLSGSDGTGGIDAGHLKSATQQAPVTQLASTNQPTYHDLRSRHHVAHPSSVYLLPSSVHPHPVVIDSDIHQASRGTSDPNSNVYIFASFPNQPTKSVQSGTFVQEADLPSSSQAQQQPQVLHPRPIDLTVPSCGLVPPFITHPLNSTHALPPSLLEASTVGLLTDQHPTAISYGSPTNLCKRNANDNSPELLPPVPPVYLSALSAPLPPLEQPVESFYVNQCGSLSSLSNLNSTGSVDPHSSLRRDDSGGLVHHSDRSSLSGIVGEETKQQPLRRRRQRSGTSLSQRLSVPLNQLILDDNRLTISSSSSSSQSTSSCGSSGTLRLAGGHYPPVFPDRLDPRARLLQQECHKLFGQSELDTEISSPPRRRPSSVRQTTHIKHNHSPLPPTEHGQGLRSDRSMEAVQMIQILLPLLFELFTETTKLQTRLRCLEAIQRMLFFSCPVLLVKTLHPRVVCNHIVGMLNSPERRVLLSGLHIAIMLIDRVPPMFATYFRKEGILHQVDLLKTSLSIDYRTESRLSVHSSLQHLPGSTIEQQSLASVHTEASAIVDGGPGHSPNLDNLLIPHLAFVDTRTNQFTNSTPYIRKPWRDTEEHFTSDTDLNVDNSVSIQGRRANSAVSAPVLLSCTGHLDKSSTSVEAMSFWIEAACHQLGFRVGMLMQQLHASDSLFYTNSPSHQPDVCSKVDHVNTPISYDLYLPPADQSCAITSIDLMPTLSAIASHLSSNKPALWTFAFQQLVELLQPTRHSKSSNQPEPPSPFELHKSGVTAALLSYLTASDACEVRLWIIFRMFFGTRSRSDVQLPPTCNLLNLNKKQSNTKNWPHLFPLTPVLLRTDKAEQLREVDCFIDRHVADTVSFSNGSPSAFHVLLDCLLACFHRHEHFQVSSLPPTLPADSYLLSLLHTDSLSSDISVEQTAISSNLAANKSVDFPLTDLTVSQKPLTSGSGRPSSRARVSRAHSSKVPESKPASSNEPCIGQRIRLVEPAPSLAASKASSRPTHSPINFPLAATPGMVWIELVRLSDDDGQTDMSNCSTSRNVSGIFKSGRKSSSSSTSSNHSSTASTASIELSPFEVPNRSTLQITALATFHIIERLLLQRNYINSLFHDGFWAPDHDYGLSSLAEAYSVHSPREDELRSLLDPRGFDDGDDDDDVEVDDEDGHHSFDEVRKTNESRRHREFTTHDPATLKRSHVVARVSTRSHAVSNRSHPHNPESSDHMCHGVNVGSTTTNVVPASLVNPTASTEAIIDSSRSTRYPDSSLYAVVSADGLQGSLQRELRNLLQREPDPMSNTDRRTSEKTDCDAPPQNAQSRAESWRLRRRSTTKSNISEQSWAHSSSPDPRCTLQATNDRSLFHTSQSSMLPSPHPPVSIIHTNNGGNPFLAEPAHHKPIVTVHPSATNSRHRRLKGSSILAAFGALANLSSSGSQQTGNLHKHHSSKHNKSVAPSSTITTTTITNQTTRRPVRSANPHCLFVSSSTSNTSSSSMSPISMDDGGGGSSSDRRGRHRPTLVFYIGDHQLPPSLPLFEAIRKFSPEFKRSMAIIRASQRRSSSCALNEEDRLGGTASLTGREMEELTGHLMWNMTHLIHYRVVNVHAGNDPSTVVSTNPRKSDSQLFKGGTVISPVNKSTEIASSPPTTSLSTSPICSVSTFSSAMTCLKRRRSDEVESVQAEHANKPESCHASGGHSMPASTHHHPLFSRLTHELPLGFLAEARCACGIAQCCSTPELQSDTSENALSQTVSSTLALLRVLHTFSRLWYTMHDALDPFPIISPLAFRSSKLAIKANRQLQDAFSVLAGNLPAWLIQLISTCPFLFPFEIRRTFFYAYNFDRDRTLMRFQDTSTSSVSEIEQQIASGSRGSVTVHTSTSLYDVSLLSAASPNSASSTFGSGISQANTLVSSALNSVGSAYWPLAIAHTESLGHMIPDVTSASSHARTAMHRHAASRSRYHTRLALSPNLKRHKVTVHREGKRLLRQAEATLAELLDSRAVLEIAFDGEVGFGLGPTLEFYTLVSRQLMKSSYGLWHGNETTSDGYVIAPIPGLYPRPLSKQTRSAVFREVRSRFLFLGRLMARALLDWRQLDLPFSPAFFKWFLAATPLQAITEGHILLNDLALVDPELGRHLRQLAEMANRRHMFCRQLDQTHAGNNAVSHPVSSAHLSPTIGSGGSGAVKLPQLHLSSNSKNVGSSRSHAHREHEELKAALAVLDNEIEDLCLNFVLPGYEIELLKNGSHIMVTGSNLGDYIRLVAHWLVIEGASRQMEAVVEGFDSVLPNVRSRLALIFQPDEMEGLFCGRSSSHFEALWSGSAVRSHITQEESSVDEGWDVQNLTEACRCDHGYTPQSRTIRNLFEVMSGFTEEERRLFVQFVTGSPRLPVGGFRALKPPLKIVMKRESGENADNHLPSVMTCQNYLKLPDYSSKELLAAKLMYAIREGQNAFHLS</sequence>
<feature type="compositionally biased region" description="Basic and acidic residues" evidence="6">
    <location>
        <begin position="1158"/>
        <end position="1178"/>
    </location>
</feature>
<dbReference type="InterPro" id="IPR035983">
    <property type="entry name" value="Hect_E3_ubiquitin_ligase"/>
</dbReference>
<feature type="compositionally biased region" description="Basic residues" evidence="6">
    <location>
        <begin position="366"/>
        <end position="383"/>
    </location>
</feature>
<feature type="compositionally biased region" description="Low complexity" evidence="6">
    <location>
        <begin position="305"/>
        <end position="320"/>
    </location>
</feature>
<feature type="compositionally biased region" description="Acidic residues" evidence="6">
    <location>
        <begin position="1145"/>
        <end position="1157"/>
    </location>
</feature>
<feature type="compositionally biased region" description="Low complexity" evidence="6">
    <location>
        <begin position="1048"/>
        <end position="1064"/>
    </location>
</feature>